<proteinExistence type="predicted"/>
<organism evidence="1 2">
    <name type="scientific">Rosa chinensis</name>
    <name type="common">China rose</name>
    <dbReference type="NCBI Taxonomy" id="74649"/>
    <lineage>
        <taxon>Eukaryota</taxon>
        <taxon>Viridiplantae</taxon>
        <taxon>Streptophyta</taxon>
        <taxon>Embryophyta</taxon>
        <taxon>Tracheophyta</taxon>
        <taxon>Spermatophyta</taxon>
        <taxon>Magnoliopsida</taxon>
        <taxon>eudicotyledons</taxon>
        <taxon>Gunneridae</taxon>
        <taxon>Pentapetalae</taxon>
        <taxon>rosids</taxon>
        <taxon>fabids</taxon>
        <taxon>Rosales</taxon>
        <taxon>Rosaceae</taxon>
        <taxon>Rosoideae</taxon>
        <taxon>Rosoideae incertae sedis</taxon>
        <taxon>Rosa</taxon>
    </lineage>
</organism>
<protein>
    <submittedName>
        <fullName evidence="1">Uncharacterized protein</fullName>
    </submittedName>
</protein>
<dbReference type="Gramene" id="PRQ39750">
    <property type="protein sequence ID" value="PRQ39750"/>
    <property type="gene ID" value="RchiOBHm_Chr4g0428641"/>
</dbReference>
<dbReference type="Proteomes" id="UP000238479">
    <property type="component" value="Chromosome 4"/>
</dbReference>
<keyword evidence="2" id="KW-1185">Reference proteome</keyword>
<accession>A0A2P6QZZ0</accession>
<evidence type="ECO:0000313" key="1">
    <source>
        <dbReference type="EMBL" id="PRQ39750.1"/>
    </source>
</evidence>
<evidence type="ECO:0000313" key="2">
    <source>
        <dbReference type="Proteomes" id="UP000238479"/>
    </source>
</evidence>
<gene>
    <name evidence="1" type="ORF">RchiOBHm_Chr4g0428641</name>
</gene>
<dbReference type="EMBL" id="PDCK01000042">
    <property type="protein sequence ID" value="PRQ39750.1"/>
    <property type="molecule type" value="Genomic_DNA"/>
</dbReference>
<comment type="caution">
    <text evidence="1">The sequence shown here is derived from an EMBL/GenBank/DDBJ whole genome shotgun (WGS) entry which is preliminary data.</text>
</comment>
<dbReference type="AlphaFoldDB" id="A0A2P6QZZ0"/>
<reference evidence="1 2" key="1">
    <citation type="journal article" date="2018" name="Nat. Genet.">
        <title>The Rosa genome provides new insights in the design of modern roses.</title>
        <authorList>
            <person name="Bendahmane M."/>
        </authorList>
    </citation>
    <scope>NUCLEOTIDE SEQUENCE [LARGE SCALE GENOMIC DNA]</scope>
    <source>
        <strain evidence="2">cv. Old Blush</strain>
    </source>
</reference>
<sequence>MSRGDFDPCSRDRCGAAGIMACRLQHSSWAKVRDPRTNASRTYCKAIHASCINYCRGQPIVLFLALPAAQVHC</sequence>
<name>A0A2P6QZZ0_ROSCH</name>